<keyword evidence="2" id="KW-1185">Reference proteome</keyword>
<dbReference type="EMBL" id="BRXR01000001">
    <property type="protein sequence ID" value="GLC32776.1"/>
    <property type="molecule type" value="Genomic_DNA"/>
</dbReference>
<name>A0ABQ5NC22_9CLOT</name>
<evidence type="ECO:0008006" key="3">
    <source>
        <dbReference type="Google" id="ProtNLM"/>
    </source>
</evidence>
<accession>A0ABQ5NC22</accession>
<organism evidence="1 2">
    <name type="scientific">Clostridium omnivorum</name>
    <dbReference type="NCBI Taxonomy" id="1604902"/>
    <lineage>
        <taxon>Bacteria</taxon>
        <taxon>Bacillati</taxon>
        <taxon>Bacillota</taxon>
        <taxon>Clostridia</taxon>
        <taxon>Eubacteriales</taxon>
        <taxon>Clostridiaceae</taxon>
        <taxon>Clostridium</taxon>
    </lineage>
</organism>
<evidence type="ECO:0000313" key="1">
    <source>
        <dbReference type="EMBL" id="GLC32776.1"/>
    </source>
</evidence>
<comment type="caution">
    <text evidence="1">The sequence shown here is derived from an EMBL/GenBank/DDBJ whole genome shotgun (WGS) entry which is preliminary data.</text>
</comment>
<sequence>MFFAVFSVLLIVAMAVLLGCCNAIEVCDDANKLAERQNNKEKR</sequence>
<protein>
    <recommendedName>
        <fullName evidence="3">DUF3789 domain-containing protein</fullName>
    </recommendedName>
</protein>
<gene>
    <name evidence="1" type="ORF">bsdE14_41860</name>
</gene>
<proteinExistence type="predicted"/>
<dbReference type="RefSeq" id="WP_264852083.1">
    <property type="nucleotide sequence ID" value="NZ_BRXR01000001.1"/>
</dbReference>
<reference evidence="1 2" key="1">
    <citation type="journal article" date="2024" name="Int. J. Syst. Evol. Microbiol.">
        <title>Clostridium omnivorum sp. nov., isolated from anoxic soil under the treatment of reductive soil disinfestation.</title>
        <authorList>
            <person name="Ueki A."/>
            <person name="Tonouchi A."/>
            <person name="Kaku N."/>
            <person name="Honma S."/>
            <person name="Ueki K."/>
        </authorList>
    </citation>
    <scope>NUCLEOTIDE SEQUENCE [LARGE SCALE GENOMIC DNA]</scope>
    <source>
        <strain evidence="1 2">E14</strain>
    </source>
</reference>
<evidence type="ECO:0000313" key="2">
    <source>
        <dbReference type="Proteomes" id="UP001208567"/>
    </source>
</evidence>
<dbReference type="Proteomes" id="UP001208567">
    <property type="component" value="Unassembled WGS sequence"/>
</dbReference>